<keyword evidence="5" id="KW-0539">Nucleus</keyword>
<evidence type="ECO:0000256" key="5">
    <source>
        <dbReference type="ARBA" id="ARBA00023242"/>
    </source>
</evidence>
<feature type="compositionally biased region" description="Basic residues" evidence="7">
    <location>
        <begin position="569"/>
        <end position="586"/>
    </location>
</feature>
<feature type="coiled-coil region" evidence="6">
    <location>
        <begin position="1069"/>
        <end position="1103"/>
    </location>
</feature>
<reference evidence="9" key="1">
    <citation type="submission" date="2021-11" db="EMBL/GenBank/DDBJ databases">
        <authorList>
            <person name="Schell T."/>
        </authorList>
    </citation>
    <scope>NUCLEOTIDE SEQUENCE</scope>
    <source>
        <strain evidence="9">M5</strain>
    </source>
</reference>
<dbReference type="PANTHER" id="PTHR24411">
    <property type="entry name" value="NUCLEAR FACTOR ERYTHROID 2-RELATED FACTOR"/>
    <property type="match status" value="1"/>
</dbReference>
<feature type="region of interest" description="Disordered" evidence="7">
    <location>
        <begin position="840"/>
        <end position="860"/>
    </location>
</feature>
<evidence type="ECO:0000256" key="4">
    <source>
        <dbReference type="ARBA" id="ARBA00023163"/>
    </source>
</evidence>
<dbReference type="SMART" id="SM00338">
    <property type="entry name" value="BRLZ"/>
    <property type="match status" value="1"/>
</dbReference>
<organism evidence="9 10">
    <name type="scientific">Daphnia galeata</name>
    <dbReference type="NCBI Taxonomy" id="27404"/>
    <lineage>
        <taxon>Eukaryota</taxon>
        <taxon>Metazoa</taxon>
        <taxon>Ecdysozoa</taxon>
        <taxon>Arthropoda</taxon>
        <taxon>Crustacea</taxon>
        <taxon>Branchiopoda</taxon>
        <taxon>Diplostraca</taxon>
        <taxon>Cladocera</taxon>
        <taxon>Anomopoda</taxon>
        <taxon>Daphniidae</taxon>
        <taxon>Daphnia</taxon>
    </lineage>
</organism>
<dbReference type="Pfam" id="PF03131">
    <property type="entry name" value="bZIP_Maf"/>
    <property type="match status" value="1"/>
</dbReference>
<feature type="compositionally biased region" description="Basic and acidic residues" evidence="7">
    <location>
        <begin position="227"/>
        <end position="259"/>
    </location>
</feature>
<dbReference type="GO" id="GO:0000981">
    <property type="term" value="F:DNA-binding transcription factor activity, RNA polymerase II-specific"/>
    <property type="evidence" value="ECO:0007669"/>
    <property type="project" value="TreeGrafter"/>
</dbReference>
<keyword evidence="4" id="KW-0804">Transcription</keyword>
<evidence type="ECO:0000259" key="8">
    <source>
        <dbReference type="PROSITE" id="PS50217"/>
    </source>
</evidence>
<feature type="region of interest" description="Disordered" evidence="7">
    <location>
        <begin position="770"/>
        <end position="789"/>
    </location>
</feature>
<evidence type="ECO:0000256" key="1">
    <source>
        <dbReference type="ARBA" id="ARBA00023015"/>
    </source>
</evidence>
<feature type="compositionally biased region" description="Acidic residues" evidence="7">
    <location>
        <begin position="213"/>
        <end position="224"/>
    </location>
</feature>
<feature type="domain" description="BZIP" evidence="8">
    <location>
        <begin position="1044"/>
        <end position="1107"/>
    </location>
</feature>
<dbReference type="EMBL" id="CAKKLH010000303">
    <property type="protein sequence ID" value="CAH0110571.1"/>
    <property type="molecule type" value="Genomic_DNA"/>
</dbReference>
<sequence length="1233" mass="133453">MLAYVKKIHRHSDELLHLALILSLIRVDPESYLGLGLGRSNSIQGSFHNITMGDTWAHAPSDFRHGFMSNLPDIPYLHPKSMEASLTQYQEELIEDLNDLGRYTSILPPRSPRTITAYLLDDSSLNHESNLPNVNTVSPVATTSSSSIIATTVSSQSPHDELLDSIQQQSPQEFPIQDDASVLSLEDADLIEILWKQDIDIGVPRDHFLFPGDDQESSGGEDVDTATLKDKLDLKGEQKEKTKNGEKKNDEDPPDKPPSDDDPWAGLSYRIDDETGEYILLDKTDQPSTSSSSEPEPSEDEEKSSPQEPSDPSEDSDSLALDKVFGFVDYDEEKLTESNFTLGALSPESAELIGQLDPVLGSIVASRQAIQDNNTSVPNFGSLLSDGASAGSSGEESLSDLDLGFYFGSEINRAQEEVENDGDDEEEEELVKLIRPESSASSNTIDTISEQLEASLEDMIQTAQMHPRSLQVRMPLMRTMSMEHRWQDLANFLSLPDGAAAAAAAANLSSHPGHHHHHHHSGHHPHAVHHTHHHPGHPHHAMHTLGHHPHSPHPAFAHPSYPHSPHSSVHPHHHHNSSPVHTHHGYGVHPSSSSNTTIHHHHHGYSGLTSAAAPVYPNSAVDAGGRAALLQNVSIGSPLTELGGNGSYPSPGLGVGVTLSSAVTASMNLTNSTDTMETAVPYKTESTADMHLYYQNNTGEVNQTGDGFFPSIFNEDDLQLMDMAITDTMYTPRLLDNQTVNHSVGLTSANGGNPAVSSVIPSTVIDTTSDSAVSSMGSERGPSISDGDWIDTSNATDSNATSVTGATAVLPSGSAYGMEYSSGAKYRHYDYGYGGRSSGLEGASTSGRGSSAGTPVAQKKHQMFGKRVFHDQSDLPGSPAAVTAIGSPAKFDYGSGASATGGSLYSHPSTPLDSASGMNSMDLKYGCGMEYTPHPHDVRGMDHVHHNHTYALGSEASGTSQRPVSRDKHRASGSSLRGSVSDTASTPGAGTSGSCSESEAYSRDEKRARSMNIPMTVDDIINLPMDEFNERLSKYDLTEPQLSLIRDIRRRGKNKVAAQNCRKRKLDQILTLADEVKRARERKIRLNKEREFLNAEKTRIKDRFAQLYRHVFQSLRDSDGQPYSPYEYSLQQSADGNILLVPRATAMANGGSTIDPLPPIQQHLNHHQQHHQQHLHNHHSSTSNGQHRSVMIDSSSLAGQMVGNSSGGPVGGGSSSAVLHGARRKTPDQKNEP</sequence>
<dbReference type="AlphaFoldDB" id="A0A8J2WLK0"/>
<accession>A0A8J2WLK0</accession>
<feature type="compositionally biased region" description="Low complexity" evidence="7">
    <location>
        <begin position="842"/>
        <end position="854"/>
    </location>
</feature>
<dbReference type="InterPro" id="IPR004826">
    <property type="entry name" value="bZIP_Maf"/>
</dbReference>
<feature type="compositionally biased region" description="Low complexity" evidence="7">
    <location>
        <begin position="286"/>
        <end position="295"/>
    </location>
</feature>
<keyword evidence="1" id="KW-0805">Transcription regulation</keyword>
<feature type="region of interest" description="Disordered" evidence="7">
    <location>
        <begin position="283"/>
        <end position="320"/>
    </location>
</feature>
<dbReference type="PANTHER" id="PTHR24411:SF55">
    <property type="entry name" value="SEGMENTATION PROTEIN CAP'N'COLLAR"/>
    <property type="match status" value="1"/>
</dbReference>
<feature type="region of interest" description="Disordered" evidence="7">
    <location>
        <begin position="503"/>
        <end position="607"/>
    </location>
</feature>
<dbReference type="CDD" id="cd14698">
    <property type="entry name" value="bZIP_CNC"/>
    <property type="match status" value="1"/>
</dbReference>
<feature type="compositionally biased region" description="Polar residues" evidence="7">
    <location>
        <begin position="1180"/>
        <end position="1198"/>
    </location>
</feature>
<feature type="region of interest" description="Disordered" evidence="7">
    <location>
        <begin position="210"/>
        <end position="268"/>
    </location>
</feature>
<dbReference type="GO" id="GO:0005634">
    <property type="term" value="C:nucleus"/>
    <property type="evidence" value="ECO:0007669"/>
    <property type="project" value="TreeGrafter"/>
</dbReference>
<dbReference type="InterPro" id="IPR008917">
    <property type="entry name" value="TF_DNA-bd_sf"/>
</dbReference>
<feature type="compositionally biased region" description="Low complexity" evidence="7">
    <location>
        <begin position="553"/>
        <end position="568"/>
    </location>
</feature>
<feature type="compositionally biased region" description="Basic residues" evidence="7">
    <location>
        <begin position="1164"/>
        <end position="1179"/>
    </location>
</feature>
<name>A0A8J2WLK0_9CRUS</name>
<dbReference type="OrthoDB" id="7458135at2759"/>
<protein>
    <recommendedName>
        <fullName evidence="8">BZIP domain-containing protein</fullName>
    </recommendedName>
</protein>
<proteinExistence type="predicted"/>
<gene>
    <name evidence="9" type="ORF">DGAL_LOCUS14141</name>
</gene>
<dbReference type="InterPro" id="IPR004827">
    <property type="entry name" value="bZIP"/>
</dbReference>
<dbReference type="Proteomes" id="UP000789390">
    <property type="component" value="Unassembled WGS sequence"/>
</dbReference>
<keyword evidence="6" id="KW-0175">Coiled coil</keyword>
<feature type="compositionally biased region" description="Gly residues" evidence="7">
    <location>
        <begin position="1205"/>
        <end position="1214"/>
    </location>
</feature>
<dbReference type="SUPFAM" id="SSF47454">
    <property type="entry name" value="A DNA-binding domain in eukaryotic transcription factors"/>
    <property type="match status" value="1"/>
</dbReference>
<dbReference type="InterPro" id="IPR047167">
    <property type="entry name" value="NFE2-like"/>
</dbReference>
<comment type="caution">
    <text evidence="9">The sequence shown here is derived from an EMBL/GenBank/DDBJ whole genome shotgun (WGS) entry which is preliminary data.</text>
</comment>
<keyword evidence="3" id="KW-0010">Activator</keyword>
<feature type="region of interest" description="Disordered" evidence="7">
    <location>
        <begin position="953"/>
        <end position="1009"/>
    </location>
</feature>
<evidence type="ECO:0000313" key="10">
    <source>
        <dbReference type="Proteomes" id="UP000789390"/>
    </source>
</evidence>
<dbReference type="FunFam" id="1.10.880.10:FF:000004">
    <property type="entry name" value="Nuclear factor, erythroid 2"/>
    <property type="match status" value="1"/>
</dbReference>
<keyword evidence="10" id="KW-1185">Reference proteome</keyword>
<dbReference type="GO" id="GO:0000978">
    <property type="term" value="F:RNA polymerase II cis-regulatory region sequence-specific DNA binding"/>
    <property type="evidence" value="ECO:0007669"/>
    <property type="project" value="InterPro"/>
</dbReference>
<dbReference type="Gene3D" id="1.10.880.10">
    <property type="entry name" value="Transcription factor, Skn-1-like, DNA-binding domain"/>
    <property type="match status" value="1"/>
</dbReference>
<evidence type="ECO:0000256" key="3">
    <source>
        <dbReference type="ARBA" id="ARBA00023159"/>
    </source>
</evidence>
<evidence type="ECO:0000256" key="7">
    <source>
        <dbReference type="SAM" id="MobiDB-lite"/>
    </source>
</evidence>
<feature type="compositionally biased region" description="Polar residues" evidence="7">
    <location>
        <begin position="972"/>
        <end position="999"/>
    </location>
</feature>
<keyword evidence="2" id="KW-0238">DNA-binding</keyword>
<dbReference type="PROSITE" id="PS00036">
    <property type="entry name" value="BZIP_BASIC"/>
    <property type="match status" value="1"/>
</dbReference>
<evidence type="ECO:0000313" key="9">
    <source>
        <dbReference type="EMBL" id="CAH0110571.1"/>
    </source>
</evidence>
<evidence type="ECO:0000256" key="2">
    <source>
        <dbReference type="ARBA" id="ARBA00023125"/>
    </source>
</evidence>
<dbReference type="PROSITE" id="PS50217">
    <property type="entry name" value="BZIP"/>
    <property type="match status" value="1"/>
</dbReference>
<feature type="compositionally biased region" description="Basic residues" evidence="7">
    <location>
        <begin position="512"/>
        <end position="551"/>
    </location>
</feature>
<evidence type="ECO:0000256" key="6">
    <source>
        <dbReference type="SAM" id="Coils"/>
    </source>
</evidence>
<feature type="region of interest" description="Disordered" evidence="7">
    <location>
        <begin position="1150"/>
        <end position="1233"/>
    </location>
</feature>